<sequence length="121" mass="13838">MLIFIVANCYFVFQGVILTIVGHGAQNLKPSSQLVDGNFSASKMSRVITDICIKLCNGANSFRAVHQRYRNRESWAEEEEEEAEAAEEAEQKKKQKKQSRSSRRSRAEEEAEEAEQKQKKQ</sequence>
<proteinExistence type="predicted"/>
<dbReference type="AlphaFoldDB" id="A0A2N9H275"/>
<name>A0A2N9H275_FAGSY</name>
<evidence type="ECO:0000313" key="2">
    <source>
        <dbReference type="EMBL" id="SPD08626.1"/>
    </source>
</evidence>
<organism evidence="2">
    <name type="scientific">Fagus sylvatica</name>
    <name type="common">Beechnut</name>
    <dbReference type="NCBI Taxonomy" id="28930"/>
    <lineage>
        <taxon>Eukaryota</taxon>
        <taxon>Viridiplantae</taxon>
        <taxon>Streptophyta</taxon>
        <taxon>Embryophyta</taxon>
        <taxon>Tracheophyta</taxon>
        <taxon>Spermatophyta</taxon>
        <taxon>Magnoliopsida</taxon>
        <taxon>eudicotyledons</taxon>
        <taxon>Gunneridae</taxon>
        <taxon>Pentapetalae</taxon>
        <taxon>rosids</taxon>
        <taxon>fabids</taxon>
        <taxon>Fagales</taxon>
        <taxon>Fagaceae</taxon>
        <taxon>Fagus</taxon>
    </lineage>
</organism>
<accession>A0A2N9H275</accession>
<feature type="region of interest" description="Disordered" evidence="1">
    <location>
        <begin position="73"/>
        <end position="121"/>
    </location>
</feature>
<reference evidence="2" key="1">
    <citation type="submission" date="2018-02" db="EMBL/GenBank/DDBJ databases">
        <authorList>
            <person name="Cohen D.B."/>
            <person name="Kent A.D."/>
        </authorList>
    </citation>
    <scope>NUCLEOTIDE SEQUENCE</scope>
</reference>
<feature type="compositionally biased region" description="Acidic residues" evidence="1">
    <location>
        <begin position="76"/>
        <end position="88"/>
    </location>
</feature>
<evidence type="ECO:0000256" key="1">
    <source>
        <dbReference type="SAM" id="MobiDB-lite"/>
    </source>
</evidence>
<protein>
    <submittedName>
        <fullName evidence="2">Uncharacterized protein</fullName>
    </submittedName>
</protein>
<dbReference type="EMBL" id="OIVN01003076">
    <property type="protein sequence ID" value="SPD08626.1"/>
    <property type="molecule type" value="Genomic_DNA"/>
</dbReference>
<feature type="compositionally biased region" description="Basic residues" evidence="1">
    <location>
        <begin position="93"/>
        <end position="104"/>
    </location>
</feature>
<gene>
    <name evidence="2" type="ORF">FSB_LOCUS36508</name>
</gene>